<comment type="caution">
    <text evidence="1">The sequence shown here is derived from an EMBL/GenBank/DDBJ whole genome shotgun (WGS) entry which is preliminary data.</text>
</comment>
<dbReference type="Proteomes" id="UP001328107">
    <property type="component" value="Unassembled WGS sequence"/>
</dbReference>
<protein>
    <submittedName>
        <fullName evidence="1">Uncharacterized protein</fullName>
    </submittedName>
</protein>
<keyword evidence="2" id="KW-1185">Reference proteome</keyword>
<dbReference type="PANTHER" id="PTHR22744:SF14">
    <property type="entry name" value="BTB DOMAIN-CONTAINING PROTEIN-RELATED"/>
    <property type="match status" value="1"/>
</dbReference>
<organism evidence="1 2">
    <name type="scientific">Pristionchus mayeri</name>
    <dbReference type="NCBI Taxonomy" id="1317129"/>
    <lineage>
        <taxon>Eukaryota</taxon>
        <taxon>Metazoa</taxon>
        <taxon>Ecdysozoa</taxon>
        <taxon>Nematoda</taxon>
        <taxon>Chromadorea</taxon>
        <taxon>Rhabditida</taxon>
        <taxon>Rhabditina</taxon>
        <taxon>Diplogasteromorpha</taxon>
        <taxon>Diplogasteroidea</taxon>
        <taxon>Neodiplogasteridae</taxon>
        <taxon>Pristionchus</taxon>
    </lineage>
</organism>
<dbReference type="EMBL" id="BTRK01000005">
    <property type="protein sequence ID" value="GMR54691.1"/>
    <property type="molecule type" value="Genomic_DNA"/>
</dbReference>
<feature type="non-terminal residue" evidence="1">
    <location>
        <position position="1"/>
    </location>
</feature>
<dbReference type="PANTHER" id="PTHR22744">
    <property type="entry name" value="HELIX LOOP HELIX PROTEIN 21-RELATED"/>
    <property type="match status" value="1"/>
</dbReference>
<evidence type="ECO:0000313" key="2">
    <source>
        <dbReference type="Proteomes" id="UP001328107"/>
    </source>
</evidence>
<proteinExistence type="predicted"/>
<evidence type="ECO:0000313" key="1">
    <source>
        <dbReference type="EMBL" id="GMR54691.1"/>
    </source>
</evidence>
<dbReference type="Gene3D" id="3.30.710.10">
    <property type="entry name" value="Potassium Channel Kv1.1, Chain A"/>
    <property type="match status" value="1"/>
</dbReference>
<dbReference type="AlphaFoldDB" id="A0AAN5I947"/>
<sequence length="94" mass="11155">SDESAEYLLTLADRFQMACVLDRVEQFLISSDDFSNLEKMRMADEYKLFELLNHCLFDLTEKEDFKEVRNSSIYNGLSNETKSLLFERRIKIDK</sequence>
<accession>A0AAN5I947</accession>
<dbReference type="InterPro" id="IPR011333">
    <property type="entry name" value="SKP1/BTB/POZ_sf"/>
</dbReference>
<gene>
    <name evidence="1" type="ORF">PMAYCL1PPCAC_24886</name>
</gene>
<name>A0AAN5I947_9BILA</name>
<reference evidence="2" key="1">
    <citation type="submission" date="2022-10" db="EMBL/GenBank/DDBJ databases">
        <title>Genome assembly of Pristionchus species.</title>
        <authorList>
            <person name="Yoshida K."/>
            <person name="Sommer R.J."/>
        </authorList>
    </citation>
    <scope>NUCLEOTIDE SEQUENCE [LARGE SCALE GENOMIC DNA]</scope>
    <source>
        <strain evidence="2">RS5460</strain>
    </source>
</reference>